<organism evidence="8 9">
    <name type="scientific">Duganella flavida</name>
    <dbReference type="NCBI Taxonomy" id="2692175"/>
    <lineage>
        <taxon>Bacteria</taxon>
        <taxon>Pseudomonadati</taxon>
        <taxon>Pseudomonadota</taxon>
        <taxon>Betaproteobacteria</taxon>
        <taxon>Burkholderiales</taxon>
        <taxon>Oxalobacteraceae</taxon>
        <taxon>Telluria group</taxon>
        <taxon>Duganella</taxon>
    </lineage>
</organism>
<keyword evidence="2" id="KW-0479">Metal-binding</keyword>
<dbReference type="SUPFAM" id="SSF47781">
    <property type="entry name" value="RuvA domain 2-like"/>
    <property type="match status" value="1"/>
</dbReference>
<dbReference type="GO" id="GO:0008237">
    <property type="term" value="F:metallopeptidase activity"/>
    <property type="evidence" value="ECO:0007669"/>
    <property type="project" value="UniProtKB-KW"/>
</dbReference>
<dbReference type="InterPro" id="IPR020891">
    <property type="entry name" value="UPF0758_CS"/>
</dbReference>
<evidence type="ECO:0000256" key="2">
    <source>
        <dbReference type="ARBA" id="ARBA00022723"/>
    </source>
</evidence>
<dbReference type="NCBIfam" id="NF000642">
    <property type="entry name" value="PRK00024.1"/>
    <property type="match status" value="1"/>
</dbReference>
<evidence type="ECO:0000256" key="3">
    <source>
        <dbReference type="ARBA" id="ARBA00022801"/>
    </source>
</evidence>
<dbReference type="Gene3D" id="1.10.150.20">
    <property type="entry name" value="5' to 3' exonuclease, C-terminal subdomain"/>
    <property type="match status" value="1"/>
</dbReference>
<dbReference type="SUPFAM" id="SSF102712">
    <property type="entry name" value="JAB1/MPN domain"/>
    <property type="match status" value="1"/>
</dbReference>
<feature type="domain" description="MPN" evidence="7">
    <location>
        <begin position="102"/>
        <end position="224"/>
    </location>
</feature>
<proteinExistence type="inferred from homology"/>
<dbReference type="EMBL" id="WWCN01000009">
    <property type="protein sequence ID" value="MYM24068.1"/>
    <property type="molecule type" value="Genomic_DNA"/>
</dbReference>
<dbReference type="AlphaFoldDB" id="A0A6L8KCU3"/>
<dbReference type="CDD" id="cd08071">
    <property type="entry name" value="MPN_DUF2466"/>
    <property type="match status" value="1"/>
</dbReference>
<evidence type="ECO:0000256" key="1">
    <source>
        <dbReference type="ARBA" id="ARBA00022670"/>
    </source>
</evidence>
<evidence type="ECO:0000256" key="6">
    <source>
        <dbReference type="RuleBase" id="RU003797"/>
    </source>
</evidence>
<accession>A0A6L8KCU3</accession>
<dbReference type="Pfam" id="PF04002">
    <property type="entry name" value="RadC"/>
    <property type="match status" value="1"/>
</dbReference>
<name>A0A6L8KCU3_9BURK</name>
<keyword evidence="5" id="KW-0482">Metalloprotease</keyword>
<dbReference type="GO" id="GO:0006508">
    <property type="term" value="P:proteolysis"/>
    <property type="evidence" value="ECO:0007669"/>
    <property type="project" value="UniProtKB-KW"/>
</dbReference>
<dbReference type="NCBIfam" id="TIGR00608">
    <property type="entry name" value="radc"/>
    <property type="match status" value="1"/>
</dbReference>
<dbReference type="InterPro" id="IPR037518">
    <property type="entry name" value="MPN"/>
</dbReference>
<dbReference type="PROSITE" id="PS01302">
    <property type="entry name" value="UPF0758"/>
    <property type="match status" value="1"/>
</dbReference>
<comment type="similarity">
    <text evidence="6">Belongs to the UPF0758 family.</text>
</comment>
<reference evidence="8 9" key="1">
    <citation type="submission" date="2019-12" db="EMBL/GenBank/DDBJ databases">
        <title>Novel species isolated from a subtropical stream in China.</title>
        <authorList>
            <person name="Lu H."/>
        </authorList>
    </citation>
    <scope>NUCLEOTIDE SEQUENCE [LARGE SCALE GENOMIC DNA]</scope>
    <source>
        <strain evidence="8 9">FT135W</strain>
    </source>
</reference>
<keyword evidence="1" id="KW-0645">Protease</keyword>
<dbReference type="InterPro" id="IPR025657">
    <property type="entry name" value="RadC_JAB"/>
</dbReference>
<evidence type="ECO:0000256" key="4">
    <source>
        <dbReference type="ARBA" id="ARBA00022833"/>
    </source>
</evidence>
<dbReference type="Gene3D" id="3.40.140.10">
    <property type="entry name" value="Cytidine Deaminase, domain 2"/>
    <property type="match status" value="1"/>
</dbReference>
<protein>
    <submittedName>
        <fullName evidence="8">DNA repair protein RadC</fullName>
    </submittedName>
</protein>
<dbReference type="InterPro" id="IPR046778">
    <property type="entry name" value="UPF0758_N"/>
</dbReference>
<dbReference type="PANTHER" id="PTHR30471">
    <property type="entry name" value="DNA REPAIR PROTEIN RADC"/>
    <property type="match status" value="1"/>
</dbReference>
<keyword evidence="9" id="KW-1185">Reference proteome</keyword>
<keyword evidence="3" id="KW-0378">Hydrolase</keyword>
<dbReference type="GO" id="GO:0046872">
    <property type="term" value="F:metal ion binding"/>
    <property type="evidence" value="ECO:0007669"/>
    <property type="project" value="UniProtKB-KW"/>
</dbReference>
<dbReference type="PROSITE" id="PS50249">
    <property type="entry name" value="MPN"/>
    <property type="match status" value="1"/>
</dbReference>
<keyword evidence="4" id="KW-0862">Zinc</keyword>
<dbReference type="InterPro" id="IPR001405">
    <property type="entry name" value="UPF0758"/>
</dbReference>
<evidence type="ECO:0000313" key="9">
    <source>
        <dbReference type="Proteomes" id="UP000479335"/>
    </source>
</evidence>
<evidence type="ECO:0000256" key="5">
    <source>
        <dbReference type="ARBA" id="ARBA00023049"/>
    </source>
</evidence>
<gene>
    <name evidence="8" type="primary">radC</name>
    <name evidence="8" type="ORF">GTP46_15570</name>
</gene>
<dbReference type="Pfam" id="PF20582">
    <property type="entry name" value="UPF0758_N"/>
    <property type="match status" value="1"/>
</dbReference>
<dbReference type="InterPro" id="IPR010994">
    <property type="entry name" value="RuvA_2-like"/>
</dbReference>
<comment type="caution">
    <text evidence="8">The sequence shown here is derived from an EMBL/GenBank/DDBJ whole genome shotgun (WGS) entry which is preliminary data.</text>
</comment>
<evidence type="ECO:0000313" key="8">
    <source>
        <dbReference type="EMBL" id="MYM24068.1"/>
    </source>
</evidence>
<sequence>MPILNWPEEKRPRERLMREGAQALSDAELLAIFLRTGVSGKDAVQLGQEMVRHFGSLQKLFAASLPEFAEVKGLGPAKFTQLQAVMELARRAILEELQAGSMLSSPRAVKEYLRTTFAGKPFESFHVLFLDVKNRLIDAKEMFRGTLTHTSVYPREVVKEALARNAASVMLAHNHPSGTPEPSESDLVLTRALMQALALVDIRVLDHFVVAGHQIHSFAEHGQL</sequence>
<evidence type="ECO:0000259" key="7">
    <source>
        <dbReference type="PROSITE" id="PS50249"/>
    </source>
</evidence>
<dbReference type="Proteomes" id="UP000479335">
    <property type="component" value="Unassembled WGS sequence"/>
</dbReference>
<dbReference type="PANTHER" id="PTHR30471:SF3">
    <property type="entry name" value="UPF0758 PROTEIN YEES-RELATED"/>
    <property type="match status" value="1"/>
</dbReference>
<dbReference type="RefSeq" id="WP_161007551.1">
    <property type="nucleotide sequence ID" value="NZ_WWCN01000009.1"/>
</dbReference>